<protein>
    <submittedName>
        <fullName evidence="2">DUF4360 domain-containing protein</fullName>
    </submittedName>
</protein>
<sequence length="216" mass="22769">MEVLAMMNAKRTAVVLVSAFALPVLPVLPASADLMPDGVSVDVVGVEGTGCPAGTASVLISADKTAFTVSYSDFVASAGGDAPPAASRKNCRVTVRVNAPADYTYAVLGVDHRGFARLRAGATGDERTHLSFQGGPSSQVPIGRTFGGQYTSEWQSPDRVGPRDMVWKPCGEDRDLTIDTELKIKAEGSGAARTSFMSIDATDGNARDLFVWRRCP</sequence>
<gene>
    <name evidence="2" type="ORF">FXF69_14205</name>
</gene>
<dbReference type="STRING" id="1220554.GCA_001552135_03460"/>
<dbReference type="RefSeq" id="WP_083980784.1">
    <property type="nucleotide sequence ID" value="NZ_VSFG01000002.1"/>
</dbReference>
<evidence type="ECO:0000256" key="1">
    <source>
        <dbReference type="SAM" id="SignalP"/>
    </source>
</evidence>
<comment type="caution">
    <text evidence="2">The sequence shown here is derived from an EMBL/GenBank/DDBJ whole genome shotgun (WGS) entry which is preliminary data.</text>
</comment>
<dbReference type="AlphaFoldDB" id="A0A5D0NPF0"/>
<name>A0A5D0NPF0_9ACTN</name>
<dbReference type="PANTHER" id="PTHR38847:SF1">
    <property type="entry name" value="PSEUDOURIDINE SYNTHASE RSUA_RLUA-LIKE DOMAIN-CONTAINING PROTEIN"/>
    <property type="match status" value="1"/>
</dbReference>
<dbReference type="EMBL" id="VSFG01000002">
    <property type="protein sequence ID" value="TYB46406.1"/>
    <property type="molecule type" value="Genomic_DNA"/>
</dbReference>
<dbReference type="InterPro" id="IPR025649">
    <property type="entry name" value="DUF4360"/>
</dbReference>
<keyword evidence="1" id="KW-0732">Signal</keyword>
<dbReference type="Proteomes" id="UP000323380">
    <property type="component" value="Unassembled WGS sequence"/>
</dbReference>
<keyword evidence="3" id="KW-1185">Reference proteome</keyword>
<evidence type="ECO:0000313" key="3">
    <source>
        <dbReference type="Proteomes" id="UP000323380"/>
    </source>
</evidence>
<evidence type="ECO:0000313" key="2">
    <source>
        <dbReference type="EMBL" id="TYB46406.1"/>
    </source>
</evidence>
<dbReference type="PANTHER" id="PTHR38847">
    <property type="match status" value="1"/>
</dbReference>
<dbReference type="Pfam" id="PF14273">
    <property type="entry name" value="DUF4360"/>
    <property type="match status" value="1"/>
</dbReference>
<proteinExistence type="predicted"/>
<reference evidence="2 3" key="1">
    <citation type="submission" date="2019-08" db="EMBL/GenBank/DDBJ databases">
        <title>Actinomadura sp. nov. CYP1-5 isolated from mountain soil.</title>
        <authorList>
            <person name="Songsumanus A."/>
            <person name="Kuncharoen N."/>
            <person name="Kudo T."/>
            <person name="Yuki M."/>
            <person name="Igarashi Y."/>
            <person name="Tanasupawat S."/>
        </authorList>
    </citation>
    <scope>NUCLEOTIDE SEQUENCE [LARGE SCALE GENOMIC DNA]</scope>
    <source>
        <strain evidence="2 3">JCM 14158</strain>
    </source>
</reference>
<organism evidence="2 3">
    <name type="scientific">Actinomadura chibensis</name>
    <dbReference type="NCBI Taxonomy" id="392828"/>
    <lineage>
        <taxon>Bacteria</taxon>
        <taxon>Bacillati</taxon>
        <taxon>Actinomycetota</taxon>
        <taxon>Actinomycetes</taxon>
        <taxon>Streptosporangiales</taxon>
        <taxon>Thermomonosporaceae</taxon>
        <taxon>Actinomadura</taxon>
    </lineage>
</organism>
<feature type="chain" id="PRO_5022750979" evidence="1">
    <location>
        <begin position="33"/>
        <end position="216"/>
    </location>
</feature>
<feature type="signal peptide" evidence="1">
    <location>
        <begin position="1"/>
        <end position="32"/>
    </location>
</feature>
<accession>A0A5D0NPF0</accession>